<evidence type="ECO:0000259" key="9">
    <source>
        <dbReference type="Pfam" id="PF00294"/>
    </source>
</evidence>
<evidence type="ECO:0000313" key="10">
    <source>
        <dbReference type="EMBL" id="MBN2910728.1"/>
    </source>
</evidence>
<comment type="catalytic activity">
    <reaction evidence="7">
        <text>D-tagatofuranose 6-phosphate + ATP = D-tagatofuranose 1,6-bisphosphate + ADP + H(+)</text>
        <dbReference type="Rhea" id="RHEA:12420"/>
        <dbReference type="ChEBI" id="CHEBI:15378"/>
        <dbReference type="ChEBI" id="CHEBI:30616"/>
        <dbReference type="ChEBI" id="CHEBI:58694"/>
        <dbReference type="ChEBI" id="CHEBI:58695"/>
        <dbReference type="ChEBI" id="CHEBI:456216"/>
        <dbReference type="EC" id="2.7.1.144"/>
    </reaction>
</comment>
<dbReference type="InterPro" id="IPR011611">
    <property type="entry name" value="PfkB_dom"/>
</dbReference>
<evidence type="ECO:0000313" key="11">
    <source>
        <dbReference type="Proteomes" id="UP001177120"/>
    </source>
</evidence>
<feature type="domain" description="Carbohydrate kinase PfkB" evidence="9">
    <location>
        <begin position="12"/>
        <end position="294"/>
    </location>
</feature>
<gene>
    <name evidence="10" type="primary">pfkB</name>
    <name evidence="10" type="ORF">JQC72_14605</name>
</gene>
<comment type="similarity">
    <text evidence="1">Belongs to the carbohydrate kinase pfkB family.</text>
</comment>
<comment type="catalytic activity">
    <reaction evidence="6 8">
        <text>beta-D-fructose 1-phosphate + ATP = beta-D-fructose 1,6-bisphosphate + ADP + H(+)</text>
        <dbReference type="Rhea" id="RHEA:14213"/>
        <dbReference type="ChEBI" id="CHEBI:15378"/>
        <dbReference type="ChEBI" id="CHEBI:30616"/>
        <dbReference type="ChEBI" id="CHEBI:32966"/>
        <dbReference type="ChEBI" id="CHEBI:138881"/>
        <dbReference type="ChEBI" id="CHEBI:456216"/>
        <dbReference type="EC" id="2.7.1.56"/>
    </reaction>
</comment>
<name>A0ABS2WME9_9BACL</name>
<evidence type="ECO:0000256" key="5">
    <source>
        <dbReference type="ARBA" id="ARBA00022840"/>
    </source>
</evidence>
<comment type="function">
    <text evidence="8">Catalyzes the ATP-dependent phosphorylation of fructose-l-phosphate to fructose-l,6-bisphosphate.</text>
</comment>
<dbReference type="PANTHER" id="PTHR46566:SF2">
    <property type="entry name" value="ATP-DEPENDENT 6-PHOSPHOFRUCTOKINASE ISOZYME 2"/>
    <property type="match status" value="1"/>
</dbReference>
<evidence type="ECO:0000256" key="1">
    <source>
        <dbReference type="ARBA" id="ARBA00005380"/>
    </source>
</evidence>
<keyword evidence="5 7" id="KW-0067">ATP-binding</keyword>
<organism evidence="10 11">
    <name type="scientific">Polycladomyces zharkentensis</name>
    <dbReference type="NCBI Taxonomy" id="2807616"/>
    <lineage>
        <taxon>Bacteria</taxon>
        <taxon>Bacillati</taxon>
        <taxon>Bacillota</taxon>
        <taxon>Bacilli</taxon>
        <taxon>Bacillales</taxon>
        <taxon>Thermoactinomycetaceae</taxon>
        <taxon>Polycladomyces</taxon>
    </lineage>
</organism>
<dbReference type="CDD" id="cd01164">
    <property type="entry name" value="FruK_PfkB_like"/>
    <property type="match status" value="1"/>
</dbReference>
<accession>A0ABS2WME9</accession>
<evidence type="ECO:0000256" key="6">
    <source>
        <dbReference type="ARBA" id="ARBA00047745"/>
    </source>
</evidence>
<proteinExistence type="inferred from homology"/>
<keyword evidence="11" id="KW-1185">Reference proteome</keyword>
<dbReference type="RefSeq" id="WP_205496914.1">
    <property type="nucleotide sequence ID" value="NZ_JAFHAP010000015.1"/>
</dbReference>
<dbReference type="EC" id="2.7.1.144" evidence="7"/>
<evidence type="ECO:0000256" key="2">
    <source>
        <dbReference type="ARBA" id="ARBA00022679"/>
    </source>
</evidence>
<dbReference type="Pfam" id="PF00294">
    <property type="entry name" value="PfkB"/>
    <property type="match status" value="1"/>
</dbReference>
<comment type="caution">
    <text evidence="10">The sequence shown here is derived from an EMBL/GenBank/DDBJ whole genome shotgun (WGS) entry which is preliminary data.</text>
</comment>
<dbReference type="EMBL" id="JAFHAP010000015">
    <property type="protein sequence ID" value="MBN2910728.1"/>
    <property type="molecule type" value="Genomic_DNA"/>
</dbReference>
<evidence type="ECO:0000256" key="3">
    <source>
        <dbReference type="ARBA" id="ARBA00022741"/>
    </source>
</evidence>
<dbReference type="InterPro" id="IPR017583">
    <property type="entry name" value="Tagatose/fructose_Pkinase"/>
</dbReference>
<evidence type="ECO:0000256" key="7">
    <source>
        <dbReference type="PIRNR" id="PIRNR000535"/>
    </source>
</evidence>
<sequence>MCEVLTVTCNPAIDQTVEVAVMRPGEVNRGKKVRMDPGGKGINVARVLKGWQTDVMATGWIGTANGDFVVNALDRMGILHQFVPVDAITRINCKIAETEPQRMTELNAPGFQVHAKDVDAFIGLFERLLDQAKVVVLSGSLPTGAPNELYRECIKMARSKNVKAFLDAEGMPFRMGVDAIPFAVKPNRRELEGYVGAPLDTEQKVLEAGRRLLDIGIRWVAVSDGANGAWLMTETKTIRTIPPRIEAKSPVGSGDSMMAALVWGWLQGKSEEEVARFATAAGTVTAAHAGTELCGWEETVAMSQQIHLERVSFSG</sequence>
<reference evidence="10" key="1">
    <citation type="journal article" date="2024" name="Int. J. Syst. Evol. Microbiol.">
        <title>Polycladomyces zharkentensis sp. nov., a novel thermophilic cellulose- and starch-degrading member of the Bacillota from a geothermal aquifer in Kazakhstan.</title>
        <authorList>
            <person name="Mashzhan A."/>
            <person name="Kistaubayeva A."/>
            <person name="Javier-Lopez R."/>
            <person name="Bissenova U."/>
            <person name="Bissenbay A."/>
            <person name="Birkeland N.K."/>
        </authorList>
    </citation>
    <scope>NUCLEOTIDE SEQUENCE</scope>
    <source>
        <strain evidence="10">ZKZ2T</strain>
    </source>
</reference>
<dbReference type="Gene3D" id="3.40.1190.20">
    <property type="match status" value="1"/>
</dbReference>
<evidence type="ECO:0000256" key="4">
    <source>
        <dbReference type="ARBA" id="ARBA00022777"/>
    </source>
</evidence>
<dbReference type="InterPro" id="IPR029056">
    <property type="entry name" value="Ribokinase-like"/>
</dbReference>
<dbReference type="InterPro" id="IPR022463">
    <property type="entry name" value="1-PFruKinase"/>
</dbReference>
<dbReference type="PIRSF" id="PIRSF000535">
    <property type="entry name" value="1PFK/6PFK/LacC"/>
    <property type="match status" value="1"/>
</dbReference>
<comment type="similarity">
    <text evidence="7">Belongs to the carbohydrate kinase PfkB family. LacC subfamily.</text>
</comment>
<dbReference type="PANTHER" id="PTHR46566">
    <property type="entry name" value="1-PHOSPHOFRUCTOKINASE-RELATED"/>
    <property type="match status" value="1"/>
</dbReference>
<keyword evidence="3 7" id="KW-0547">Nucleotide-binding</keyword>
<keyword evidence="7" id="KW-0423">Lactose metabolism</keyword>
<dbReference type="GO" id="GO:0008662">
    <property type="term" value="F:1-phosphofructokinase activity"/>
    <property type="evidence" value="ECO:0007669"/>
    <property type="project" value="UniProtKB-EC"/>
</dbReference>
<protein>
    <recommendedName>
        <fullName evidence="7">Tagatose-6-phosphate kinase</fullName>
        <ecNumber evidence="7">2.7.1.144</ecNumber>
    </recommendedName>
</protein>
<dbReference type="PROSITE" id="PS00584">
    <property type="entry name" value="PFKB_KINASES_2"/>
    <property type="match status" value="1"/>
</dbReference>
<comment type="pathway">
    <text evidence="7">Carbohydrate metabolism; D-tagatose 6-phosphate degradation; D-glyceraldehyde 3-phosphate and glycerone phosphate from D-tagatose 6-phosphate: step 1/2.</text>
</comment>
<keyword evidence="4 8" id="KW-0418">Kinase</keyword>
<evidence type="ECO:0000256" key="8">
    <source>
        <dbReference type="RuleBase" id="RU369061"/>
    </source>
</evidence>
<dbReference type="SUPFAM" id="SSF53613">
    <property type="entry name" value="Ribokinase-like"/>
    <property type="match status" value="1"/>
</dbReference>
<keyword evidence="2 7" id="KW-0808">Transferase</keyword>
<dbReference type="InterPro" id="IPR002173">
    <property type="entry name" value="Carboh/pur_kinase_PfkB_CS"/>
</dbReference>
<dbReference type="NCBIfam" id="TIGR03828">
    <property type="entry name" value="pfkB"/>
    <property type="match status" value="1"/>
</dbReference>
<dbReference type="Proteomes" id="UP001177120">
    <property type="component" value="Unassembled WGS sequence"/>
</dbReference>
<dbReference type="NCBIfam" id="TIGR03168">
    <property type="entry name" value="1-PFK"/>
    <property type="match status" value="1"/>
</dbReference>